<dbReference type="Proteomes" id="UP000694287">
    <property type="component" value="Unassembled WGS sequence"/>
</dbReference>
<dbReference type="PANTHER" id="PTHR10907">
    <property type="entry name" value="REGUCALCIN"/>
    <property type="match status" value="1"/>
</dbReference>
<comment type="caution">
    <text evidence="2">The sequence shown here is derived from an EMBL/GenBank/DDBJ whole genome shotgun (WGS) entry which is preliminary data.</text>
</comment>
<dbReference type="InterPro" id="IPR013658">
    <property type="entry name" value="SGL"/>
</dbReference>
<evidence type="ECO:0000313" key="3">
    <source>
        <dbReference type="Proteomes" id="UP000694287"/>
    </source>
</evidence>
<name>A0ABS6USB0_9PSEU</name>
<sequence>MVRELVAIPVTGPVAGHGEGPVWHRSYRGIRWVDLHAGDILELDGDEVRRTRVGEVAAAFRPRVGGGTVLADRRGFVLLDADLRVERRLGDLWDGPDVRMNDGGCTPDGAFWCGSMADDGRPGAGELYRLDPDLTVRRVLTGLTIANGFGVAPDGREAYHVDTPTRRIDAFDPGGDPFARRTVARIPDGAGLPDGLTVDADGGIWVALWGGSAVHRYTPDGVLDTVVRLPVTQVTACAFGGPDLGSLHVTTSAHGLDADARSAQPGAGALFVVEPGVGGLPVLEFGG</sequence>
<proteinExistence type="predicted"/>
<feature type="domain" description="SMP-30/Gluconolactonase/LRE-like region" evidence="1">
    <location>
        <begin position="18"/>
        <end position="252"/>
    </location>
</feature>
<protein>
    <submittedName>
        <fullName evidence="2">SMP-30/gluconolactonase/LRE family protein</fullName>
    </submittedName>
</protein>
<organism evidence="2 3">
    <name type="scientific">Pseudonocardia abyssalis</name>
    <dbReference type="NCBI Taxonomy" id="2792008"/>
    <lineage>
        <taxon>Bacteria</taxon>
        <taxon>Bacillati</taxon>
        <taxon>Actinomycetota</taxon>
        <taxon>Actinomycetes</taxon>
        <taxon>Pseudonocardiales</taxon>
        <taxon>Pseudonocardiaceae</taxon>
        <taxon>Pseudonocardia</taxon>
    </lineage>
</organism>
<evidence type="ECO:0000259" key="1">
    <source>
        <dbReference type="Pfam" id="PF08450"/>
    </source>
</evidence>
<gene>
    <name evidence="2" type="ORF">I4I81_12935</name>
</gene>
<dbReference type="EMBL" id="JADQDK010000001">
    <property type="protein sequence ID" value="MBW0135153.1"/>
    <property type="molecule type" value="Genomic_DNA"/>
</dbReference>
<evidence type="ECO:0000313" key="2">
    <source>
        <dbReference type="EMBL" id="MBW0135153.1"/>
    </source>
</evidence>
<dbReference type="PANTHER" id="PTHR10907:SF47">
    <property type="entry name" value="REGUCALCIN"/>
    <property type="match status" value="1"/>
</dbReference>
<dbReference type="RefSeq" id="WP_218605830.1">
    <property type="nucleotide sequence ID" value="NZ_JADQDJ010000436.1"/>
</dbReference>
<accession>A0ABS6USB0</accession>
<dbReference type="Pfam" id="PF08450">
    <property type="entry name" value="SGL"/>
    <property type="match status" value="1"/>
</dbReference>
<keyword evidence="3" id="KW-1185">Reference proteome</keyword>
<reference evidence="2 3" key="1">
    <citation type="submission" date="2020-11" db="EMBL/GenBank/DDBJ databases">
        <title>Pseudonocardia abyssalis sp. nov. and Pseudonocardia oceani sp. nov., description and phylogenomic analysis of two novel actinomycetes isolated from the deep Southern Ocean.</title>
        <authorList>
            <person name="Parra J."/>
        </authorList>
    </citation>
    <scope>NUCLEOTIDE SEQUENCE [LARGE SCALE GENOMIC DNA]</scope>
    <source>
        <strain evidence="2 3">KRD-168</strain>
    </source>
</reference>